<reference evidence="4 5" key="1">
    <citation type="journal article" date="2012" name="J. Bacteriol.">
        <title>Draft genome sequence of Methanobacterium formicicum DSM 3637, an archaebacterium isolated from the methane producer amoeba Pelomyxa palustris.</title>
        <authorList>
            <person name="Gutierrez G."/>
        </authorList>
    </citation>
    <scope>NUCLEOTIDE SEQUENCE [LARGE SCALE GENOMIC DNA]</scope>
    <source>
        <strain evidence="5">DSM 3637 / PP1</strain>
    </source>
</reference>
<sequence length="572" mass="65555">MKKKIYDKKAQINLMNNRLGENKNPDIKRLREILGVMVKYRFGNTLIKLGIRSGFRVPSILSREDDDELDSTAPERFRMVLQELGTTFIKLGQVLSTRPDLVGKDIADELTKLQDSLPPVTFESIKDVIEDDLDLPLEELFSDFNEEPLASASIAQVHRAKLPDGTEVAVKVKKKDITKRIEQDIVIMRYLAKQADKRVGSLKYYNLPGIVDEFERVIFKELDFSHEARNIERFRAMFEDDSRIQAPEVYPQQSTSKVLTMEYIEGVKISEALESDMEVDGKVIAELGTECYFKQIFDYGFFHADPHPGNLMVLPGNRLCFVDFGMTGNLERDFRENLAELFIFTVKYDVKGLINQMMYMRLIDDETNLETLKYDLMDLLDRFYGAQIQDIGGMINEFSMPGVMVKNKIKLPRDFILLGRVLSMAEDLGRQLNPEFNGIEVAQPLIRKMIARRLNPLRLADYQTRYLFELEHLLKDLPETINRIFLRFEDGKIKMEIEHKELDEFSSHLEKITNRVALALIVSSLIIGSSLILQTDKGMPMPGIGFSTVGIIIFIIGAALAIALVVSFIRRL</sequence>
<evidence type="ECO:0000313" key="4">
    <source>
        <dbReference type="EMBL" id="EKF86059.1"/>
    </source>
</evidence>
<keyword evidence="2" id="KW-0812">Transmembrane</keyword>
<keyword evidence="2" id="KW-0472">Membrane</keyword>
<dbReference type="InterPro" id="IPR011009">
    <property type="entry name" value="Kinase-like_dom_sf"/>
</dbReference>
<dbReference type="PANTHER" id="PTHR10566">
    <property type="entry name" value="CHAPERONE-ACTIVITY OF BC1 COMPLEX CABC1 -RELATED"/>
    <property type="match status" value="1"/>
</dbReference>
<accession>K2RCM1</accession>
<feature type="transmembrane region" description="Helical" evidence="2">
    <location>
        <begin position="545"/>
        <end position="569"/>
    </location>
</feature>
<evidence type="ECO:0000259" key="3">
    <source>
        <dbReference type="Pfam" id="PF03109"/>
    </source>
</evidence>
<feature type="domain" description="ABC1 atypical kinase-like" evidence="3">
    <location>
        <begin position="112"/>
        <end position="355"/>
    </location>
</feature>
<keyword evidence="4" id="KW-0418">Kinase</keyword>
<dbReference type="GO" id="GO:0016301">
    <property type="term" value="F:kinase activity"/>
    <property type="evidence" value="ECO:0007669"/>
    <property type="project" value="UniProtKB-KW"/>
</dbReference>
<feature type="transmembrane region" description="Helical" evidence="2">
    <location>
        <begin position="516"/>
        <end position="533"/>
    </location>
</feature>
<organism evidence="4 5">
    <name type="scientific">Methanobacterium formicicum (strain DSM 3637 / PP1)</name>
    <dbReference type="NCBI Taxonomy" id="1204725"/>
    <lineage>
        <taxon>Archaea</taxon>
        <taxon>Methanobacteriati</taxon>
        <taxon>Methanobacteriota</taxon>
        <taxon>Methanomada group</taxon>
        <taxon>Methanobacteria</taxon>
        <taxon>Methanobacteriales</taxon>
        <taxon>Methanobacteriaceae</taxon>
        <taxon>Methanobacterium</taxon>
    </lineage>
</organism>
<dbReference type="CDD" id="cd05121">
    <property type="entry name" value="ABC1_ADCK3-like"/>
    <property type="match status" value="1"/>
</dbReference>
<comment type="caution">
    <text evidence="4">The sequence shown here is derived from an EMBL/GenBank/DDBJ whole genome shotgun (WGS) entry which is preliminary data.</text>
</comment>
<evidence type="ECO:0000313" key="5">
    <source>
        <dbReference type="Proteomes" id="UP000007360"/>
    </source>
</evidence>
<dbReference type="SUPFAM" id="SSF56112">
    <property type="entry name" value="Protein kinase-like (PK-like)"/>
    <property type="match status" value="1"/>
</dbReference>
<dbReference type="Pfam" id="PF03109">
    <property type="entry name" value="ABC1"/>
    <property type="match status" value="1"/>
</dbReference>
<keyword evidence="5" id="KW-1185">Reference proteome</keyword>
<keyword evidence="2" id="KW-1133">Transmembrane helix</keyword>
<dbReference type="PANTHER" id="PTHR10566:SF113">
    <property type="entry name" value="PROTEIN ACTIVITY OF BC1 COMPLEX KINASE 7, CHLOROPLASTIC"/>
    <property type="match status" value="1"/>
</dbReference>
<dbReference type="InterPro" id="IPR004147">
    <property type="entry name" value="ABC1_dom"/>
</dbReference>
<keyword evidence="4" id="KW-0808">Transferase</keyword>
<dbReference type="PATRIC" id="fig|1204725.3.peg.1248"/>
<comment type="similarity">
    <text evidence="1">Belongs to the protein kinase superfamily. ADCK protein kinase family.</text>
</comment>
<proteinExistence type="inferred from homology"/>
<evidence type="ECO:0000256" key="1">
    <source>
        <dbReference type="ARBA" id="ARBA00009670"/>
    </source>
</evidence>
<name>K2RCM1_METFP</name>
<dbReference type="AlphaFoldDB" id="K2RCM1"/>
<dbReference type="Proteomes" id="UP000007360">
    <property type="component" value="Unassembled WGS sequence"/>
</dbReference>
<gene>
    <name evidence="4" type="ORF">A994_06216</name>
</gene>
<evidence type="ECO:0000256" key="2">
    <source>
        <dbReference type="SAM" id="Phobius"/>
    </source>
</evidence>
<dbReference type="InterPro" id="IPR050154">
    <property type="entry name" value="UbiB_kinase"/>
</dbReference>
<protein>
    <submittedName>
        <fullName evidence="4">Protein kinase</fullName>
    </submittedName>
</protein>
<dbReference type="EMBL" id="AMPO01000004">
    <property type="protein sequence ID" value="EKF86059.1"/>
    <property type="molecule type" value="Genomic_DNA"/>
</dbReference>